<proteinExistence type="predicted"/>
<evidence type="ECO:0000313" key="1">
    <source>
        <dbReference type="EMBL" id="OUD15674.1"/>
    </source>
</evidence>
<sequence>MKITAIGVNAAFSTGTYEDAITVDDARSMIRELLAAGTELNEEQLERLLAQHKRRLYAPRWQSNFLIEFDMPSKRGRGPYRLLVDIGGDARHALKALGLSSSDIDGIYISHPHNDHIGGMEYMGLTTLFNPYYTTEKKLWLGDQFIADKLFLEQSLWPDPPSNTKPDLFIHKKVLEPLRRAVGPGLDTVQGVPDVRLETYFDIHLVGKQEDGTTITHIFQDGEESWTMKPVFAMHVFSSSEEMPSYGISLQYSRGYNVLMPTDIQFMIPPQLEMHYRKADRIYMDCETSPFPSGVHPHISDLINNLDPEIQKKCLLYHYDGVPNLPENSQFFGILRSADHHVYPPLDWEPPVGNKE</sequence>
<dbReference type="Pfam" id="PF23023">
    <property type="entry name" value="Anti-Pycsar_Apyc1"/>
    <property type="match status" value="2"/>
</dbReference>
<dbReference type="Proteomes" id="UP000194798">
    <property type="component" value="Unassembled WGS sequence"/>
</dbReference>
<dbReference type="InterPro" id="IPR036866">
    <property type="entry name" value="RibonucZ/Hydroxyglut_hydro"/>
</dbReference>
<evidence type="ECO:0000313" key="2">
    <source>
        <dbReference type="Proteomes" id="UP000194798"/>
    </source>
</evidence>
<dbReference type="OrthoDB" id="9803916at2"/>
<dbReference type="EMBL" id="MSLT01000006">
    <property type="protein sequence ID" value="OUD15674.1"/>
    <property type="molecule type" value="Genomic_DNA"/>
</dbReference>
<dbReference type="SUPFAM" id="SSF56281">
    <property type="entry name" value="Metallo-hydrolase/oxidoreductase"/>
    <property type="match status" value="1"/>
</dbReference>
<organism evidence="1 2">
    <name type="scientific">Thioflexithrix psekupsensis</name>
    <dbReference type="NCBI Taxonomy" id="1570016"/>
    <lineage>
        <taxon>Bacteria</taxon>
        <taxon>Pseudomonadati</taxon>
        <taxon>Pseudomonadota</taxon>
        <taxon>Gammaproteobacteria</taxon>
        <taxon>Thiotrichales</taxon>
        <taxon>Thioflexithrix</taxon>
    </lineage>
</organism>
<keyword evidence="2" id="KW-1185">Reference proteome</keyword>
<comment type="caution">
    <text evidence="1">The sequence shown here is derived from an EMBL/GenBank/DDBJ whole genome shotgun (WGS) entry which is preliminary data.</text>
</comment>
<dbReference type="RefSeq" id="WP_086487273.1">
    <property type="nucleotide sequence ID" value="NZ_MSLT01000006.1"/>
</dbReference>
<name>A0A251XBG6_9GAMM</name>
<reference evidence="1 2" key="1">
    <citation type="submission" date="2016-12" db="EMBL/GenBank/DDBJ databases">
        <title>Thioflexothrix psekupsii D3 genome sequencing and assembly.</title>
        <authorList>
            <person name="Fomenkov A."/>
            <person name="Vincze T."/>
            <person name="Grabovich M."/>
            <person name="Anton B.P."/>
            <person name="Dubinina G."/>
            <person name="Orlova M."/>
            <person name="Belousova E."/>
            <person name="Roberts R.J."/>
        </authorList>
    </citation>
    <scope>NUCLEOTIDE SEQUENCE [LARGE SCALE GENOMIC DNA]</scope>
    <source>
        <strain evidence="1">D3</strain>
    </source>
</reference>
<dbReference type="AlphaFoldDB" id="A0A251XBG6"/>
<gene>
    <name evidence="1" type="ORF">TPSD3_03915</name>
</gene>
<protein>
    <submittedName>
        <fullName evidence="1">Uncharacterized protein</fullName>
    </submittedName>
</protein>
<accession>A0A251XBG6</accession>
<dbReference type="Gene3D" id="3.60.15.10">
    <property type="entry name" value="Ribonuclease Z/Hydroxyacylglutathione hydrolase-like"/>
    <property type="match status" value="1"/>
</dbReference>